<dbReference type="Pfam" id="PF15113">
    <property type="entry name" value="TMEM117"/>
    <property type="match status" value="1"/>
</dbReference>
<accession>A0A210QPA7</accession>
<dbReference type="STRING" id="6573.A0A210QPA7"/>
<evidence type="ECO:0000313" key="4">
    <source>
        <dbReference type="Proteomes" id="UP000242188"/>
    </source>
</evidence>
<feature type="region of interest" description="Disordered" evidence="1">
    <location>
        <begin position="20"/>
        <end position="181"/>
    </location>
</feature>
<evidence type="ECO:0000313" key="3">
    <source>
        <dbReference type="EMBL" id="OWF50545.1"/>
    </source>
</evidence>
<keyword evidence="4" id="KW-1185">Reference proteome</keyword>
<dbReference type="GO" id="GO:0070059">
    <property type="term" value="P:intrinsic apoptotic signaling pathway in response to endoplasmic reticulum stress"/>
    <property type="evidence" value="ECO:0007669"/>
    <property type="project" value="TreeGrafter"/>
</dbReference>
<feature type="transmembrane region" description="Helical" evidence="2">
    <location>
        <begin position="396"/>
        <end position="414"/>
    </location>
</feature>
<feature type="compositionally biased region" description="Basic and acidic residues" evidence="1">
    <location>
        <begin position="162"/>
        <end position="181"/>
    </location>
</feature>
<dbReference type="AlphaFoldDB" id="A0A210QPA7"/>
<evidence type="ECO:0000256" key="2">
    <source>
        <dbReference type="SAM" id="Phobius"/>
    </source>
</evidence>
<feature type="transmembrane region" description="Helical" evidence="2">
    <location>
        <begin position="265"/>
        <end position="292"/>
    </location>
</feature>
<dbReference type="PANTHER" id="PTHR31226:SF1">
    <property type="entry name" value="TRANSMEMBRANE PROTEIN 117"/>
    <property type="match status" value="1"/>
</dbReference>
<sequence length="689" mass="79507">MEIDDNVGLKQERRNQFLRKAKGQREITGGYYLDEIIEDPEKSSEKHDADTPELPRKSSSPILINVKSNNNSEDTKHLLEMDEGEDKKAEEPVERASNRGDDIELAKSNVEPDEKEKNENVKEPVKNDLREQTDDQLMRQEVDNNNAKGGGVDDPDAITPIDDDHVVPIDTDNNDKANTDKAEGKDVTDAISVMSLFMEKDLRFYFQHPYLRIFMAYFVTFCNFLIYAEDPVAHSMKECNIPLIGNDFAFVCTRYPPNGFSFLKVIMWLGAILIGCILGKILVHLLLFNKLLRLKMFTEDQGSWMAMFLCSLLALFIMSWLYNGFLIAGGDDTEPYRISGDLGLSNSIFMKAAACGTWCGDFFTAWMVTDMMLQEKLYPSWAKPVRTWWNHRYNRIILFWVVTIVTSFIVIFTIATDYIQWEKLNHGFLPTNELSRAFLASFILVMDIMIVCQDWDFPHFMSAIDIKMPGVNSAHIKFEIPKCLRKDTWQVHITGKWFNYGILFIVMLLDLNMWKNQIFYKPIDYGQYVDAEGRIHTVLDDYSLKNFNESMLTWSYRNQTINPLTNATYLQGDMVVSTRYYGYSLALKGLAFVPALVAFIVFGVTIWMFGRFKPTKDDPYAGRLKKRGKRRRFSLRNISSSFRKIELRRKVQAVPRLLHFRRKQGSNHDPASIGSGYLENWSAPADIAR</sequence>
<keyword evidence="2" id="KW-0472">Membrane</keyword>
<feature type="compositionally biased region" description="Polar residues" evidence="1">
    <location>
        <begin position="57"/>
        <end position="72"/>
    </location>
</feature>
<feature type="transmembrane region" description="Helical" evidence="2">
    <location>
        <begin position="210"/>
        <end position="228"/>
    </location>
</feature>
<dbReference type="PANTHER" id="PTHR31226">
    <property type="entry name" value="TRANSMEMBRANE PROTEIN 117"/>
    <property type="match status" value="1"/>
</dbReference>
<feature type="transmembrane region" description="Helical" evidence="2">
    <location>
        <begin position="497"/>
        <end position="514"/>
    </location>
</feature>
<feature type="transmembrane region" description="Helical" evidence="2">
    <location>
        <begin position="304"/>
        <end position="328"/>
    </location>
</feature>
<reference evidence="3 4" key="1">
    <citation type="journal article" date="2017" name="Nat. Ecol. Evol.">
        <title>Scallop genome provides insights into evolution of bilaterian karyotype and development.</title>
        <authorList>
            <person name="Wang S."/>
            <person name="Zhang J."/>
            <person name="Jiao W."/>
            <person name="Li J."/>
            <person name="Xun X."/>
            <person name="Sun Y."/>
            <person name="Guo X."/>
            <person name="Huan P."/>
            <person name="Dong B."/>
            <person name="Zhang L."/>
            <person name="Hu X."/>
            <person name="Sun X."/>
            <person name="Wang J."/>
            <person name="Zhao C."/>
            <person name="Wang Y."/>
            <person name="Wang D."/>
            <person name="Huang X."/>
            <person name="Wang R."/>
            <person name="Lv J."/>
            <person name="Li Y."/>
            <person name="Zhang Z."/>
            <person name="Liu B."/>
            <person name="Lu W."/>
            <person name="Hui Y."/>
            <person name="Liang J."/>
            <person name="Zhou Z."/>
            <person name="Hou R."/>
            <person name="Li X."/>
            <person name="Liu Y."/>
            <person name="Li H."/>
            <person name="Ning X."/>
            <person name="Lin Y."/>
            <person name="Zhao L."/>
            <person name="Xing Q."/>
            <person name="Dou J."/>
            <person name="Li Y."/>
            <person name="Mao J."/>
            <person name="Guo H."/>
            <person name="Dou H."/>
            <person name="Li T."/>
            <person name="Mu C."/>
            <person name="Jiang W."/>
            <person name="Fu Q."/>
            <person name="Fu X."/>
            <person name="Miao Y."/>
            <person name="Liu J."/>
            <person name="Yu Q."/>
            <person name="Li R."/>
            <person name="Liao H."/>
            <person name="Li X."/>
            <person name="Kong Y."/>
            <person name="Jiang Z."/>
            <person name="Chourrout D."/>
            <person name="Li R."/>
            <person name="Bao Z."/>
        </authorList>
    </citation>
    <scope>NUCLEOTIDE SEQUENCE [LARGE SCALE GENOMIC DNA]</scope>
    <source>
        <strain evidence="3 4">PY_sf001</strain>
    </source>
</reference>
<comment type="caution">
    <text evidence="3">The sequence shown here is derived from an EMBL/GenBank/DDBJ whole genome shotgun (WGS) entry which is preliminary data.</text>
</comment>
<evidence type="ECO:0000256" key="1">
    <source>
        <dbReference type="SAM" id="MobiDB-lite"/>
    </source>
</evidence>
<protein>
    <submittedName>
        <fullName evidence="3">Transmembrane protein 117</fullName>
    </submittedName>
</protein>
<dbReference type="OrthoDB" id="419441at2759"/>
<dbReference type="EMBL" id="NEDP02002573">
    <property type="protein sequence ID" value="OWF50545.1"/>
    <property type="molecule type" value="Genomic_DNA"/>
</dbReference>
<dbReference type="Proteomes" id="UP000242188">
    <property type="component" value="Unassembled WGS sequence"/>
</dbReference>
<keyword evidence="2 3" id="KW-0812">Transmembrane</keyword>
<organism evidence="3 4">
    <name type="scientific">Mizuhopecten yessoensis</name>
    <name type="common">Japanese scallop</name>
    <name type="synonym">Patinopecten yessoensis</name>
    <dbReference type="NCBI Taxonomy" id="6573"/>
    <lineage>
        <taxon>Eukaryota</taxon>
        <taxon>Metazoa</taxon>
        <taxon>Spiralia</taxon>
        <taxon>Lophotrochozoa</taxon>
        <taxon>Mollusca</taxon>
        <taxon>Bivalvia</taxon>
        <taxon>Autobranchia</taxon>
        <taxon>Pteriomorphia</taxon>
        <taxon>Pectinida</taxon>
        <taxon>Pectinoidea</taxon>
        <taxon>Pectinidae</taxon>
        <taxon>Mizuhopecten</taxon>
    </lineage>
</organism>
<feature type="compositionally biased region" description="Basic and acidic residues" evidence="1">
    <location>
        <begin position="39"/>
        <end position="56"/>
    </location>
</feature>
<feature type="transmembrane region" description="Helical" evidence="2">
    <location>
        <begin position="348"/>
        <end position="368"/>
    </location>
</feature>
<feature type="transmembrane region" description="Helical" evidence="2">
    <location>
        <begin position="589"/>
        <end position="609"/>
    </location>
</feature>
<gene>
    <name evidence="3" type="ORF">KP79_PYT18260</name>
</gene>
<proteinExistence type="predicted"/>
<feature type="compositionally biased region" description="Basic and acidic residues" evidence="1">
    <location>
        <begin position="73"/>
        <end position="142"/>
    </location>
</feature>
<keyword evidence="2" id="KW-1133">Transmembrane helix</keyword>
<feature type="transmembrane region" description="Helical" evidence="2">
    <location>
        <begin position="434"/>
        <end position="452"/>
    </location>
</feature>
<name>A0A210QPA7_MIZYE</name>
<dbReference type="InterPro" id="IPR029370">
    <property type="entry name" value="TMEM117"/>
</dbReference>